<dbReference type="NCBIfam" id="TIGR03519">
    <property type="entry name" value="T9SS_PorP_fam"/>
    <property type="match status" value="1"/>
</dbReference>
<evidence type="ECO:0000313" key="1">
    <source>
        <dbReference type="EMBL" id="RKF05344.1"/>
    </source>
</evidence>
<comment type="caution">
    <text evidence="1">The sequence shown here is derived from an EMBL/GenBank/DDBJ whole genome shotgun (WGS) entry which is preliminary data.</text>
</comment>
<reference evidence="1 2" key="1">
    <citation type="submission" date="2018-09" db="EMBL/GenBank/DDBJ databases">
        <title>Genomic Encyclopedia of Archaeal and Bacterial Type Strains, Phase II (KMG-II): from individual species to whole genera.</title>
        <authorList>
            <person name="Goeker M."/>
        </authorList>
    </citation>
    <scope>NUCLEOTIDE SEQUENCE [LARGE SCALE GENOMIC DNA]</scope>
    <source>
        <strain evidence="1 2">DSM 16505</strain>
    </source>
</reference>
<dbReference type="Pfam" id="PF11751">
    <property type="entry name" value="PorP_SprF"/>
    <property type="match status" value="1"/>
</dbReference>
<protein>
    <submittedName>
        <fullName evidence="1">Type IX secretion system PorP/SprF family membrane protein</fullName>
    </submittedName>
</protein>
<sequence length="347" mass="40076">MIRLIIRKEEIKGEMKKIGFWFVVLMLFAASELRAQQEVQFTQYIFNTLSVNPAYAGYKDQWFAQLALRNQWDGLDGAPKTGQFSIDGIVSPYTRNVGLGLQINSEKIGPETSLSVYLNQAYRIRLNEEDTQRLSFGIGVGLLQYGLDGSKFRPVDETDAALSLGNESVWKWNLRLGVYYYSPKWYAGVSLMNVLDKEDTYLFNSEDANYNIYHRKHLYFITGYLFDLNDSFKLRPSLMLKEDFKGTTSVDINGMLIFNERFWFGASYRTGVDIWKNDYTDYTPVKTSKTNAISGIVQFYATNNFRIGYSYDYMLNNLSSVENGTHELTLGYTFPKRGNRLLSPRFF</sequence>
<evidence type="ECO:0000313" key="2">
    <source>
        <dbReference type="Proteomes" id="UP000285780"/>
    </source>
</evidence>
<name>A0A420E576_9FLAO</name>
<keyword evidence="2" id="KW-1185">Reference proteome</keyword>
<proteinExistence type="predicted"/>
<organism evidence="1 2">
    <name type="scientific">Tenacibaculum lutimaris</name>
    <dbReference type="NCBI Taxonomy" id="285258"/>
    <lineage>
        <taxon>Bacteria</taxon>
        <taxon>Pseudomonadati</taxon>
        <taxon>Bacteroidota</taxon>
        <taxon>Flavobacteriia</taxon>
        <taxon>Flavobacteriales</taxon>
        <taxon>Flavobacteriaceae</taxon>
        <taxon>Tenacibaculum</taxon>
    </lineage>
</organism>
<gene>
    <name evidence="1" type="ORF">C8N26_0002</name>
</gene>
<dbReference type="AlphaFoldDB" id="A0A420E576"/>
<dbReference type="EMBL" id="RAQM01000001">
    <property type="protein sequence ID" value="RKF05344.1"/>
    <property type="molecule type" value="Genomic_DNA"/>
</dbReference>
<dbReference type="Proteomes" id="UP000285780">
    <property type="component" value="Unassembled WGS sequence"/>
</dbReference>
<dbReference type="InterPro" id="IPR019861">
    <property type="entry name" value="PorP/SprF_Bacteroidetes"/>
</dbReference>
<dbReference type="RefSeq" id="WP_211327773.1">
    <property type="nucleotide sequence ID" value="NZ_RAQM01000001.1"/>
</dbReference>
<accession>A0A420E576</accession>